<accession>A0ACB7PNJ6</accession>
<comment type="caution">
    <text evidence="1">The sequence shown here is derived from an EMBL/GenBank/DDBJ whole genome shotgun (WGS) entry which is preliminary data.</text>
</comment>
<evidence type="ECO:0000313" key="1">
    <source>
        <dbReference type="EMBL" id="KAH6650444.1"/>
    </source>
</evidence>
<dbReference type="EMBL" id="JAGIZQ010000001">
    <property type="protein sequence ID" value="KAH6650444.1"/>
    <property type="molecule type" value="Genomic_DNA"/>
</dbReference>
<sequence length="220" mass="24262">MRVTRVRDEAKRCLELKAAFFVVSAGVWTVALWLLPADPASGPGHKLLWFWKVHIEIRVSVKTNPPGFDGRGCKFPQPVFSAPIHTHGKIDMNIADGRHWGGSDAHDIRGALVLTLQVCETRQVDSRFACVLHWPTCPTKTLSMGARGCDTLELSPTINAGRPIAGNSSRPCVWLALPSVLLRPIAAYPCKKQTSIVHCRICRDGNQADHSLGTEVGRWR</sequence>
<protein>
    <submittedName>
        <fullName evidence="1">Uncharacterized protein</fullName>
    </submittedName>
</protein>
<reference evidence="1 2" key="1">
    <citation type="journal article" date="2021" name="Nat. Commun.">
        <title>Genetic determinants of endophytism in the Arabidopsis root mycobiome.</title>
        <authorList>
            <person name="Mesny F."/>
            <person name="Miyauchi S."/>
            <person name="Thiergart T."/>
            <person name="Pickel B."/>
            <person name="Atanasova L."/>
            <person name="Karlsson M."/>
            <person name="Huettel B."/>
            <person name="Barry K.W."/>
            <person name="Haridas S."/>
            <person name="Chen C."/>
            <person name="Bauer D."/>
            <person name="Andreopoulos W."/>
            <person name="Pangilinan J."/>
            <person name="LaButti K."/>
            <person name="Riley R."/>
            <person name="Lipzen A."/>
            <person name="Clum A."/>
            <person name="Drula E."/>
            <person name="Henrissat B."/>
            <person name="Kohler A."/>
            <person name="Grigoriev I.V."/>
            <person name="Martin F.M."/>
            <person name="Hacquard S."/>
        </authorList>
    </citation>
    <scope>NUCLEOTIDE SEQUENCE [LARGE SCALE GENOMIC DNA]</scope>
    <source>
        <strain evidence="1 2">MPI-SDFR-AT-0079</strain>
    </source>
</reference>
<evidence type="ECO:0000313" key="2">
    <source>
        <dbReference type="Proteomes" id="UP000724584"/>
    </source>
</evidence>
<dbReference type="Proteomes" id="UP000724584">
    <property type="component" value="Unassembled WGS sequence"/>
</dbReference>
<keyword evidence="2" id="KW-1185">Reference proteome</keyword>
<name>A0ACB7PNJ6_9PEZI</name>
<organism evidence="1 2">
    <name type="scientific">Chaetomium tenue</name>
    <dbReference type="NCBI Taxonomy" id="1854479"/>
    <lineage>
        <taxon>Eukaryota</taxon>
        <taxon>Fungi</taxon>
        <taxon>Dikarya</taxon>
        <taxon>Ascomycota</taxon>
        <taxon>Pezizomycotina</taxon>
        <taxon>Sordariomycetes</taxon>
        <taxon>Sordariomycetidae</taxon>
        <taxon>Sordariales</taxon>
        <taxon>Chaetomiaceae</taxon>
        <taxon>Chaetomium</taxon>
    </lineage>
</organism>
<proteinExistence type="predicted"/>
<gene>
    <name evidence="1" type="ORF">F5144DRAFT_556205</name>
</gene>